<proteinExistence type="predicted"/>
<accession>A0A0V0R8Q9</accession>
<protein>
    <submittedName>
        <fullName evidence="2">Uncharacterized protein</fullName>
    </submittedName>
</protein>
<sequence length="168" mass="19311">MDNIFTIFLVFVKFWQIVVIFTCNFVRSEIGACLQEINFFLRLKLSRLGFVKDLFVISVNNIYQYSWDKGSKEAALGIYLVLERNLEGNWGKDRGGEDSTVAGLGAFRGEFGNCKELGRRGCRDLLLNCDTAHIYRGLYKGRRPGNIRRILAQLVQLQSFKIILFQNN</sequence>
<dbReference type="AlphaFoldDB" id="A0A0V0R8Q9"/>
<evidence type="ECO:0000313" key="2">
    <source>
        <dbReference type="EMBL" id="KRX10886.1"/>
    </source>
</evidence>
<evidence type="ECO:0000313" key="3">
    <source>
        <dbReference type="Proteomes" id="UP000054937"/>
    </source>
</evidence>
<keyword evidence="1" id="KW-0472">Membrane</keyword>
<comment type="caution">
    <text evidence="2">The sequence shown here is derived from an EMBL/GenBank/DDBJ whole genome shotgun (WGS) entry which is preliminary data.</text>
</comment>
<keyword evidence="1" id="KW-0812">Transmembrane</keyword>
<keyword evidence="1" id="KW-1133">Transmembrane helix</keyword>
<dbReference type="EMBL" id="LDAU01000014">
    <property type="protein sequence ID" value="KRX10886.1"/>
    <property type="molecule type" value="Genomic_DNA"/>
</dbReference>
<keyword evidence="3" id="KW-1185">Reference proteome</keyword>
<feature type="transmembrane region" description="Helical" evidence="1">
    <location>
        <begin position="6"/>
        <end position="26"/>
    </location>
</feature>
<reference evidence="2 3" key="1">
    <citation type="journal article" date="2015" name="Sci. Rep.">
        <title>Genome of the facultative scuticociliatosis pathogen Pseudocohnilembus persalinus provides insight into its virulence through horizontal gene transfer.</title>
        <authorList>
            <person name="Xiong J."/>
            <person name="Wang G."/>
            <person name="Cheng J."/>
            <person name="Tian M."/>
            <person name="Pan X."/>
            <person name="Warren A."/>
            <person name="Jiang C."/>
            <person name="Yuan D."/>
            <person name="Miao W."/>
        </authorList>
    </citation>
    <scope>NUCLEOTIDE SEQUENCE [LARGE SCALE GENOMIC DNA]</scope>
    <source>
        <strain evidence="2">36N120E</strain>
    </source>
</reference>
<gene>
    <name evidence="2" type="ORF">PPERSA_12168</name>
</gene>
<dbReference type="Proteomes" id="UP000054937">
    <property type="component" value="Unassembled WGS sequence"/>
</dbReference>
<dbReference type="InParanoid" id="A0A0V0R8Q9"/>
<evidence type="ECO:0000256" key="1">
    <source>
        <dbReference type="SAM" id="Phobius"/>
    </source>
</evidence>
<organism evidence="2 3">
    <name type="scientific">Pseudocohnilembus persalinus</name>
    <name type="common">Ciliate</name>
    <dbReference type="NCBI Taxonomy" id="266149"/>
    <lineage>
        <taxon>Eukaryota</taxon>
        <taxon>Sar</taxon>
        <taxon>Alveolata</taxon>
        <taxon>Ciliophora</taxon>
        <taxon>Intramacronucleata</taxon>
        <taxon>Oligohymenophorea</taxon>
        <taxon>Scuticociliatia</taxon>
        <taxon>Philasterida</taxon>
        <taxon>Pseudocohnilembidae</taxon>
        <taxon>Pseudocohnilembus</taxon>
    </lineage>
</organism>
<name>A0A0V0R8Q9_PSEPJ</name>